<sequence length="277" mass="31732">MTETSQFKTWNDYYIPGTATLRNKFTSPGKPYGQTDPDLLEEAEQTATNIRLAQLAQSPIPGHFNYDHMKRIHQYIFQDVYEWAGQERVAPTNAHMTKSWADVVHYPLGDPAAPQIAYFYYPAGQALTDAANAQYEKLAANNYLRGLPRERFVTELAEIWGEINTIHSFREGNTRSQFVFFSQLAAEAGWDINTIAYVNDPRIMNEFKAARFYSQATGSNHRIANVIAKHLTQIKNTGQPARPIIRAQSPQHRRTHRTYQVRPPINPRRNSQKGYSL</sequence>
<gene>
    <name evidence="10" type="ORF">L0M99_08060</name>
</gene>
<dbReference type="Proteomes" id="UP001200537">
    <property type="component" value="Unassembled WGS sequence"/>
</dbReference>
<dbReference type="EC" id="2.7.7.108" evidence="5"/>
<comment type="catalytic activity">
    <reaction evidence="7">
        <text>L-tyrosyl-[protein] + ATP = O-(5'-adenylyl)-L-tyrosyl-[protein] + diphosphate</text>
        <dbReference type="Rhea" id="RHEA:54288"/>
        <dbReference type="Rhea" id="RHEA-COMP:10136"/>
        <dbReference type="Rhea" id="RHEA-COMP:13846"/>
        <dbReference type="ChEBI" id="CHEBI:30616"/>
        <dbReference type="ChEBI" id="CHEBI:33019"/>
        <dbReference type="ChEBI" id="CHEBI:46858"/>
        <dbReference type="ChEBI" id="CHEBI:83624"/>
        <dbReference type="EC" id="2.7.7.108"/>
    </reaction>
</comment>
<dbReference type="GO" id="GO:0005524">
    <property type="term" value="F:ATP binding"/>
    <property type="evidence" value="ECO:0007669"/>
    <property type="project" value="UniProtKB-KW"/>
</dbReference>
<name>A0AAJ1BE90_9ACTO</name>
<dbReference type="GO" id="GO:0070733">
    <property type="term" value="F:AMPylase activity"/>
    <property type="evidence" value="ECO:0007669"/>
    <property type="project" value="UniProtKB-EC"/>
</dbReference>
<accession>A0AAJ1BE90</accession>
<comment type="catalytic activity">
    <reaction evidence="6">
        <text>L-threonyl-[protein] + ATP = 3-O-(5'-adenylyl)-L-threonyl-[protein] + diphosphate</text>
        <dbReference type="Rhea" id="RHEA:54292"/>
        <dbReference type="Rhea" id="RHEA-COMP:11060"/>
        <dbReference type="Rhea" id="RHEA-COMP:13847"/>
        <dbReference type="ChEBI" id="CHEBI:30013"/>
        <dbReference type="ChEBI" id="CHEBI:30616"/>
        <dbReference type="ChEBI" id="CHEBI:33019"/>
        <dbReference type="ChEBI" id="CHEBI:138113"/>
        <dbReference type="EC" id="2.7.7.108"/>
    </reaction>
</comment>
<feature type="domain" description="Fido" evidence="9">
    <location>
        <begin position="64"/>
        <end position="229"/>
    </location>
</feature>
<dbReference type="InterPro" id="IPR003812">
    <property type="entry name" value="Fido"/>
</dbReference>
<protein>
    <recommendedName>
        <fullName evidence="5">protein adenylyltransferase</fullName>
        <ecNumber evidence="5">2.7.7.108</ecNumber>
    </recommendedName>
</protein>
<evidence type="ECO:0000313" key="11">
    <source>
        <dbReference type="Proteomes" id="UP001200537"/>
    </source>
</evidence>
<keyword evidence="4" id="KW-0067">ATP-binding</keyword>
<evidence type="ECO:0000256" key="8">
    <source>
        <dbReference type="SAM" id="MobiDB-lite"/>
    </source>
</evidence>
<evidence type="ECO:0000256" key="3">
    <source>
        <dbReference type="ARBA" id="ARBA00022741"/>
    </source>
</evidence>
<dbReference type="PROSITE" id="PS51459">
    <property type="entry name" value="FIDO"/>
    <property type="match status" value="1"/>
</dbReference>
<dbReference type="Pfam" id="PF02661">
    <property type="entry name" value="Fic"/>
    <property type="match status" value="1"/>
</dbReference>
<keyword evidence="1" id="KW-0808">Transferase</keyword>
<evidence type="ECO:0000256" key="5">
    <source>
        <dbReference type="ARBA" id="ARBA00034531"/>
    </source>
</evidence>
<dbReference type="GO" id="GO:0051302">
    <property type="term" value="P:regulation of cell division"/>
    <property type="evidence" value="ECO:0007669"/>
    <property type="project" value="TreeGrafter"/>
</dbReference>
<keyword evidence="2" id="KW-0548">Nucleotidyltransferase</keyword>
<organism evidence="10 11">
    <name type="scientific">Varibaculum cambriense</name>
    <dbReference type="NCBI Taxonomy" id="184870"/>
    <lineage>
        <taxon>Bacteria</taxon>
        <taxon>Bacillati</taxon>
        <taxon>Actinomycetota</taxon>
        <taxon>Actinomycetes</taxon>
        <taxon>Actinomycetales</taxon>
        <taxon>Actinomycetaceae</taxon>
        <taxon>Varibaculum</taxon>
    </lineage>
</organism>
<evidence type="ECO:0000256" key="2">
    <source>
        <dbReference type="ARBA" id="ARBA00022695"/>
    </source>
</evidence>
<dbReference type="AlphaFoldDB" id="A0AAJ1BE90"/>
<evidence type="ECO:0000256" key="7">
    <source>
        <dbReference type="ARBA" id="ARBA00048696"/>
    </source>
</evidence>
<dbReference type="RefSeq" id="WP_238128310.1">
    <property type="nucleotide sequence ID" value="NZ_JAKNHJ010000016.1"/>
</dbReference>
<dbReference type="InterPro" id="IPR036597">
    <property type="entry name" value="Fido-like_dom_sf"/>
</dbReference>
<feature type="compositionally biased region" description="Polar residues" evidence="8">
    <location>
        <begin position="268"/>
        <end position="277"/>
    </location>
</feature>
<proteinExistence type="predicted"/>
<feature type="region of interest" description="Disordered" evidence="8">
    <location>
        <begin position="247"/>
        <end position="277"/>
    </location>
</feature>
<evidence type="ECO:0000313" key="10">
    <source>
        <dbReference type="EMBL" id="MCG4618440.1"/>
    </source>
</evidence>
<reference evidence="10" key="1">
    <citation type="submission" date="2022-01" db="EMBL/GenBank/DDBJ databases">
        <title>Collection of gut derived symbiotic bacterial strains cultured from healthy donors.</title>
        <authorList>
            <person name="Lin H."/>
            <person name="Kohout C."/>
            <person name="Waligurski E."/>
            <person name="Pamer E.G."/>
        </authorList>
    </citation>
    <scope>NUCLEOTIDE SEQUENCE</scope>
    <source>
        <strain evidence="10">DFI.7.46</strain>
    </source>
</reference>
<dbReference type="PANTHER" id="PTHR39560:SF1">
    <property type="entry name" value="PROTEIN ADENYLYLTRANSFERASE FIC-RELATED"/>
    <property type="match status" value="1"/>
</dbReference>
<dbReference type="EMBL" id="JAKNHJ010000016">
    <property type="protein sequence ID" value="MCG4618440.1"/>
    <property type="molecule type" value="Genomic_DNA"/>
</dbReference>
<evidence type="ECO:0000256" key="6">
    <source>
        <dbReference type="ARBA" id="ARBA00047939"/>
    </source>
</evidence>
<dbReference type="PANTHER" id="PTHR39560">
    <property type="entry name" value="PROTEIN ADENYLYLTRANSFERASE FIC-RELATED"/>
    <property type="match status" value="1"/>
</dbReference>
<keyword evidence="3" id="KW-0547">Nucleotide-binding</keyword>
<evidence type="ECO:0000259" key="9">
    <source>
        <dbReference type="PROSITE" id="PS51459"/>
    </source>
</evidence>
<evidence type="ECO:0000256" key="1">
    <source>
        <dbReference type="ARBA" id="ARBA00022679"/>
    </source>
</evidence>
<dbReference type="Gene3D" id="1.10.3290.10">
    <property type="entry name" value="Fido-like domain"/>
    <property type="match status" value="1"/>
</dbReference>
<dbReference type="SUPFAM" id="SSF140931">
    <property type="entry name" value="Fic-like"/>
    <property type="match status" value="1"/>
</dbReference>
<comment type="caution">
    <text evidence="10">The sequence shown here is derived from an EMBL/GenBank/DDBJ whole genome shotgun (WGS) entry which is preliminary data.</text>
</comment>
<evidence type="ECO:0000256" key="4">
    <source>
        <dbReference type="ARBA" id="ARBA00022840"/>
    </source>
</evidence>